<dbReference type="InterPro" id="IPR047187">
    <property type="entry name" value="SF1_C_Upf1"/>
</dbReference>
<dbReference type="InterPro" id="IPR045055">
    <property type="entry name" value="DNA2/NAM7-like"/>
</dbReference>
<name>A0A3A1YKQ6_9GAMM</name>
<evidence type="ECO:0000259" key="3">
    <source>
        <dbReference type="Pfam" id="PF18741"/>
    </source>
</evidence>
<dbReference type="PANTHER" id="PTHR10887:SF495">
    <property type="entry name" value="HELICASE SENATAXIN ISOFORM X1-RELATED"/>
    <property type="match status" value="1"/>
</dbReference>
<dbReference type="GO" id="GO:0004386">
    <property type="term" value="F:helicase activity"/>
    <property type="evidence" value="ECO:0007669"/>
    <property type="project" value="InterPro"/>
</dbReference>
<dbReference type="PANTHER" id="PTHR10887">
    <property type="entry name" value="DNA2/NAM7 HELICASE FAMILY"/>
    <property type="match status" value="1"/>
</dbReference>
<feature type="domain" description="Restriction endonuclease type II-like" evidence="3">
    <location>
        <begin position="1980"/>
        <end position="2058"/>
    </location>
</feature>
<dbReference type="Proteomes" id="UP000265964">
    <property type="component" value="Unassembled WGS sequence"/>
</dbReference>
<dbReference type="InterPro" id="IPR011335">
    <property type="entry name" value="Restrct_endonuc-II-like"/>
</dbReference>
<organism evidence="4 5">
    <name type="scientific">Psittacicella gerlachiana</name>
    <dbReference type="NCBI Taxonomy" id="2028574"/>
    <lineage>
        <taxon>Bacteria</taxon>
        <taxon>Pseudomonadati</taxon>
        <taxon>Pseudomonadota</taxon>
        <taxon>Gammaproteobacteria</taxon>
        <taxon>Pasteurellales</taxon>
        <taxon>Psittacicellaceae</taxon>
        <taxon>Psittacicella</taxon>
    </lineage>
</organism>
<evidence type="ECO:0000259" key="1">
    <source>
        <dbReference type="Pfam" id="PF13086"/>
    </source>
</evidence>
<dbReference type="Gene3D" id="3.40.960.10">
    <property type="entry name" value="VSR Endonuclease"/>
    <property type="match status" value="1"/>
</dbReference>
<dbReference type="OrthoDB" id="9757917at2"/>
<sequence length="2069" mass="235992">MTNIDNFVPEANDAAERSFGRFEFTSLETVRNRLINLSRTNRLINFQDSRALPLVEQNLASLVKKFSQNKDYSLLLFKRLTFAQFLEYFAWLEQDPVRKQTYLRENEKFSWLKPELEVNTQVKKYARENTLQALTNKDNELQGGEDFIELSTEEQEFADLDQDEQLNDAQNLANEEKNTRFSLLPYLEGEKLTPEVIIPLLLTDSNARENYLSGRDPQAFIPEILEKGINLESYATFALEYESKDLGVEESKNPQLKLPKASSLQVCGWQAKAGKQLDNFYRNNQKSIREIGAGILYLTVGLVEYLDTDNTNCFAPLYLIPVNLNDKSSANGVQMSISYTGEDIIENVSFAEKLRLDFNTYLPRVNIAENLWQEEKKLKQGIKTSFTLEQIKEQLAKVNKDATYSFIEYLALVEQSLQEQGFKFCLHEQAFLATYQFAKQRMYLDLDPEEWPSHARLENNQLINTLFNEKTGDKDYVVGVENNEYAIDQIENIHELYPLLDEADSSQHSALIDVIQGKNLVIEGPPGSGKSQTITNMIAAAMKQGKKVLFIAEKLAAQEGVLRRLRGMGLGDFCLDLHDNHIAKKAVFESIEQRLSSLGKYVYPEGLPNAIAQYEQYKEILNAYAEQINAPYLNSGFTNQEILAAAGYYKQFNFVNGGIGLFNPQVTEDEVAQKFFTRDNYDNIITELNSFTTVINKVKASLILQSRYLRQTQQEQDPIMAIVAKADSFVTQDVNQIKGLGSFSFKGNYKAPQVNLHDPKLAHLRIRDHLWYGVTAKELNSFDSAKIIESLYNWQKSLVEIKDFLQTLLRTHQVEPEAINANGELAPSGADAQDLELAHLDLLSLDIFAQKFSSLPLAKVNDFVDLTLLQELLHNPLEEGSLFNNLQHDLEHLERYLGFSAAQGQGLFNYTYLDCLEQKKRFTGAEVDFSKVSLIPELRNKHYSLAERQRLLSHPEIGKLFAHLIKTLPLVEQHLINSGDLTQLNRFEVSLENYLKRDQENQKSATEFLNYLTTKLSGTLELNYQQLVDLASLLSELPASLVKYRSINFLSPILETNYQELAESIEQLRYEINSLQMDFDLGHLASYEEFVEMRKAIINKPNFIMRLFDSKYKNAKRRFLLLTRGIDYDDIAVERILARIDSYYAKLRLLENSQTFKDFFGALYQGAETNLNNIKILCEWSNKVANYCRNELSNSQVSPVLAYLLNEEEFFAVVEIGKTIASDFDRLRQASDELNTYLVTPIKNYGQLVNLAQILLPEIQILNKLIRTNFKVVDLQTTLQDGLALFHEQMHKERRFSSHLINELDLETISTYEASLSVLHSYLVNPELSPATSQRLFQEHPRLMVIVNTWYLAQQFIGLARLVGELKASNMQAIAGNFEQVSDLQKQSQVGLSLKEVLRIARMQQTQVRTTNVSKLNITARGILLMFKAFQGFKDFVQAQEKISGLSASIKQARQAFADFVQLTSLQDQLWIGESTNSLLDLIVRNQLALDCADGLIEWIDYLRATESLDNLGIGKISHYAEQVANLSSAQLAEMFSQVFFNFLAWKVIERSPVLRDFSSINHNAVVEKFNQADQNLKLLQRQNTAYAIDLNTQTLPGVESKRPAELTEMALLRYVANHKNMRASLRDVIFRAGASLQALKPCFMMSPASVAQFLTPGGLDFDLMIMDEASQVTPEDALGAIARSKQVVIVGDPKQLPPTNFFGRVTSGGDDDNQLITQTAKSILDVATTIFPTRILRWHYRSQHESLIAFSNQRYYGSKLIAFPSPYAQHPDYGVKFFKVEGTFHYQRANPQEAKVVAQAMVEHLVKHQDQTLGAVAMNQCQATIIEREFMRLLEKNPQAMEIYRKYERTLEPVFVKNLENVQGDERDVIMISCTYAPVKLGNKLPQRFGPINGAAGGKRLNVLFTRSKKRMEVFCSFNYQEIQKRNETAESGVNDLRSFLKYAQTGVLEQNSPRVLGKERLSTANYISHSLMTELGTQYTISTEVGSASYRIDMAFAPLGNSTYILGLETDGQMYAEAKSARDRDRLRAMVLRRLGWQLERIWTVDWYKYSQQEITADLKNMLDQLN</sequence>
<evidence type="ECO:0008006" key="6">
    <source>
        <dbReference type="Google" id="ProtNLM"/>
    </source>
</evidence>
<keyword evidence="5" id="KW-1185">Reference proteome</keyword>
<dbReference type="Pfam" id="PF13087">
    <property type="entry name" value="AAA_12"/>
    <property type="match status" value="1"/>
</dbReference>
<dbReference type="CDD" id="cd18808">
    <property type="entry name" value="SF1_C_Upf1"/>
    <property type="match status" value="1"/>
</dbReference>
<feature type="domain" description="DNA2/NAM7 helicase-like C-terminal" evidence="2">
    <location>
        <begin position="1734"/>
        <end position="1918"/>
    </location>
</feature>
<reference evidence="4 5" key="1">
    <citation type="submission" date="2017-08" db="EMBL/GenBank/DDBJ databases">
        <title>Reclassification of Bisgaard taxon 37 and 44.</title>
        <authorList>
            <person name="Christensen H."/>
        </authorList>
    </citation>
    <scope>NUCLEOTIDE SEQUENCE [LARGE SCALE GENOMIC DNA]</scope>
    <source>
        <strain evidence="4 5">EEAB3T1</strain>
    </source>
</reference>
<dbReference type="InterPro" id="IPR049468">
    <property type="entry name" value="Restrct_endonuc-II-like_dom"/>
</dbReference>
<dbReference type="EMBL" id="NRJF01000038">
    <property type="protein sequence ID" value="RIY37798.1"/>
    <property type="molecule type" value="Genomic_DNA"/>
</dbReference>
<dbReference type="Pfam" id="PF13195">
    <property type="entry name" value="DUF4011"/>
    <property type="match status" value="1"/>
</dbReference>
<evidence type="ECO:0000259" key="2">
    <source>
        <dbReference type="Pfam" id="PF13087"/>
    </source>
</evidence>
<dbReference type="InterPro" id="IPR027417">
    <property type="entry name" value="P-loop_NTPase"/>
</dbReference>
<evidence type="ECO:0000313" key="5">
    <source>
        <dbReference type="Proteomes" id="UP000265964"/>
    </source>
</evidence>
<dbReference type="SUPFAM" id="SSF52540">
    <property type="entry name" value="P-loop containing nucleoside triphosphate hydrolases"/>
    <property type="match status" value="1"/>
</dbReference>
<dbReference type="Pfam" id="PF18741">
    <property type="entry name" value="MTES_1575"/>
    <property type="match status" value="1"/>
</dbReference>
<dbReference type="SUPFAM" id="SSF52980">
    <property type="entry name" value="Restriction endonuclease-like"/>
    <property type="match status" value="1"/>
</dbReference>
<dbReference type="InterPro" id="IPR025103">
    <property type="entry name" value="DUF4011"/>
</dbReference>
<evidence type="ECO:0000313" key="4">
    <source>
        <dbReference type="EMBL" id="RIY37798.1"/>
    </source>
</evidence>
<dbReference type="Pfam" id="PF13086">
    <property type="entry name" value="AAA_11"/>
    <property type="match status" value="1"/>
</dbReference>
<gene>
    <name evidence="4" type="ORF">CKF59_01500</name>
</gene>
<accession>A0A3A1YKQ6</accession>
<dbReference type="RefSeq" id="WP_119534217.1">
    <property type="nucleotide sequence ID" value="NZ_NRJF01000038.1"/>
</dbReference>
<feature type="domain" description="DNA2/NAM7 helicase helicase" evidence="1">
    <location>
        <begin position="1661"/>
        <end position="1700"/>
    </location>
</feature>
<dbReference type="InterPro" id="IPR041677">
    <property type="entry name" value="DNA2/NAM7_AAA_11"/>
</dbReference>
<comment type="caution">
    <text evidence="4">The sequence shown here is derived from an EMBL/GenBank/DDBJ whole genome shotgun (WGS) entry which is preliminary data.</text>
</comment>
<dbReference type="Gene3D" id="3.40.50.300">
    <property type="entry name" value="P-loop containing nucleotide triphosphate hydrolases"/>
    <property type="match status" value="3"/>
</dbReference>
<dbReference type="InterPro" id="IPR041679">
    <property type="entry name" value="DNA2/NAM7-like_C"/>
</dbReference>
<proteinExistence type="predicted"/>
<protein>
    <recommendedName>
        <fullName evidence="6">AAA domain-containing protein</fullName>
    </recommendedName>
</protein>